<dbReference type="OrthoDB" id="1983128at2"/>
<comment type="caution">
    <text evidence="2">The sequence shown here is derived from an EMBL/GenBank/DDBJ whole genome shotgun (WGS) entry which is preliminary data.</text>
</comment>
<proteinExistence type="predicted"/>
<sequence length="224" mass="26390">MNILAVILAAGFIMCFLFYQFMKSHVLSNISRAMQKQDYQQVRQLSEKKLYQKLMGAYVCDLYLLRALLNEDDGDGFKEYLMVVLDKPYTLEQRKEILDIYYYHFIFKKDQKWSAKLLKKIQETNDLKYIEYNTEAYEVMIEEKTDLLDDMIAGIENKKYSGLGLGIAVFMIGMQYLLLDDKENARTYFYNSLSCFSEKSFYYAKAKSYVDQLTDELGADSLNY</sequence>
<evidence type="ECO:0000313" key="3">
    <source>
        <dbReference type="Proteomes" id="UP000260025"/>
    </source>
</evidence>
<evidence type="ECO:0000313" key="2">
    <source>
        <dbReference type="EMBL" id="RGC17641.1"/>
    </source>
</evidence>
<name>A0A3E2W173_CLOIN</name>
<dbReference type="AlphaFoldDB" id="A0A3E2W173"/>
<accession>A0A3E2W173</accession>
<reference evidence="2 3" key="1">
    <citation type="submission" date="2018-08" db="EMBL/GenBank/DDBJ databases">
        <title>A genome reference for cultivated species of the human gut microbiota.</title>
        <authorList>
            <person name="Zou Y."/>
            <person name="Xue W."/>
            <person name="Luo G."/>
        </authorList>
    </citation>
    <scope>NUCLEOTIDE SEQUENCE [LARGE SCALE GENOMIC DNA]</scope>
    <source>
        <strain evidence="2 3">OF01-2LB</strain>
    </source>
</reference>
<gene>
    <name evidence="2" type="ORF">DXA38_04845</name>
</gene>
<feature type="transmembrane region" description="Helical" evidence="1">
    <location>
        <begin position="160"/>
        <end position="179"/>
    </location>
</feature>
<dbReference type="Proteomes" id="UP000260025">
    <property type="component" value="Unassembled WGS sequence"/>
</dbReference>
<organism evidence="2 3">
    <name type="scientific">Clostridium innocuum</name>
    <dbReference type="NCBI Taxonomy" id="1522"/>
    <lineage>
        <taxon>Bacteria</taxon>
        <taxon>Bacillati</taxon>
        <taxon>Bacillota</taxon>
        <taxon>Clostridia</taxon>
        <taxon>Eubacteriales</taxon>
        <taxon>Clostridiaceae</taxon>
        <taxon>Clostridium</taxon>
    </lineage>
</organism>
<keyword evidence="1" id="KW-1133">Transmembrane helix</keyword>
<evidence type="ECO:0000256" key="1">
    <source>
        <dbReference type="SAM" id="Phobius"/>
    </source>
</evidence>
<keyword evidence="1" id="KW-0812">Transmembrane</keyword>
<feature type="transmembrane region" description="Helical" evidence="1">
    <location>
        <begin position="6"/>
        <end position="22"/>
    </location>
</feature>
<dbReference type="EMBL" id="QVEV01000004">
    <property type="protein sequence ID" value="RGC17641.1"/>
    <property type="molecule type" value="Genomic_DNA"/>
</dbReference>
<protein>
    <submittedName>
        <fullName evidence="2">Uncharacterized protein</fullName>
    </submittedName>
</protein>
<keyword evidence="1" id="KW-0472">Membrane</keyword>